<dbReference type="EC" id="3.1.1.117" evidence="7"/>
<evidence type="ECO:0000313" key="10">
    <source>
        <dbReference type="EMBL" id="OIW23923.1"/>
    </source>
</evidence>
<keyword evidence="4" id="KW-0378">Hydrolase</keyword>
<keyword evidence="3 8" id="KW-0732">Signal</keyword>
<gene>
    <name evidence="10" type="ORF">CONLIGDRAFT_116108</name>
</gene>
<dbReference type="OrthoDB" id="3781271at2759"/>
<dbReference type="InterPro" id="IPR054579">
    <property type="entry name" value="GCE-like_dom"/>
</dbReference>
<sequence>MRSLSFPWVFAGTLIGSTVPLALSLPQAQPLRDRSNSANVTCAGVPSTFPTWQQLPTQTTLPDPFLPLKYTTTDNAGSAGAATFAQSVMTGQGSHRIQTSEEWYACRQPEILTFLQEYQYGYYPDHGQEKVEATRSGTSVSISVTAGGKTGKFKATISLPSGASASKPAPVVINIGGMQNQPYLGAGIAIAQFDYTTVAADSNSKTGAFWDIYKGRDIGVLTAWAWGFHRTLDALNLTVPEIDASRVGVTGCSRLGKGALAAGLFDTRITVTMPMSSGVQGLGPYRYHAMSGQDETLENSKSGAGWWSDSKLGTFVNHAENLPYDAHTIAAAIAPRALIIDQGTGDQFTNSKATAVVVYPAAKVVYDWLGAGDKIGMSVRSGGHCDMSGFTSVLPFVQQIFFGTKSTKDYTNLGTYGPPMTTTYPWASAVPKVS</sequence>
<evidence type="ECO:0000256" key="1">
    <source>
        <dbReference type="ARBA" id="ARBA00010092"/>
    </source>
</evidence>
<dbReference type="Pfam" id="PF22244">
    <property type="entry name" value="GCE_fung"/>
    <property type="match status" value="1"/>
</dbReference>
<dbReference type="InterPro" id="IPR029058">
    <property type="entry name" value="AB_hydrolase_fold"/>
</dbReference>
<keyword evidence="5" id="KW-0439">Lignin degradation</keyword>
<feature type="chain" id="PRO_5012114274" description="(4-O-methyl)-D-glucuronate--lignin esterase" evidence="8">
    <location>
        <begin position="25"/>
        <end position="434"/>
    </location>
</feature>
<dbReference type="GO" id="GO:0046274">
    <property type="term" value="P:lignin catabolic process"/>
    <property type="evidence" value="ECO:0007669"/>
    <property type="project" value="UniProtKB-KW"/>
</dbReference>
<evidence type="ECO:0000313" key="11">
    <source>
        <dbReference type="Proteomes" id="UP000182658"/>
    </source>
</evidence>
<dbReference type="SUPFAM" id="SSF53474">
    <property type="entry name" value="alpha/beta-Hydrolases"/>
    <property type="match status" value="1"/>
</dbReference>
<organism evidence="10 11">
    <name type="scientific">Coniochaeta ligniaria NRRL 30616</name>
    <dbReference type="NCBI Taxonomy" id="1408157"/>
    <lineage>
        <taxon>Eukaryota</taxon>
        <taxon>Fungi</taxon>
        <taxon>Dikarya</taxon>
        <taxon>Ascomycota</taxon>
        <taxon>Pezizomycotina</taxon>
        <taxon>Sordariomycetes</taxon>
        <taxon>Sordariomycetidae</taxon>
        <taxon>Coniochaetales</taxon>
        <taxon>Coniochaetaceae</taxon>
        <taxon>Coniochaeta</taxon>
    </lineage>
</organism>
<dbReference type="InParanoid" id="A0A1J7I9B3"/>
<dbReference type="Gene3D" id="3.40.50.1820">
    <property type="entry name" value="alpha/beta hydrolase"/>
    <property type="match status" value="1"/>
</dbReference>
<keyword evidence="2" id="KW-0719">Serine esterase</keyword>
<dbReference type="AlphaFoldDB" id="A0A1J7I9B3"/>
<evidence type="ECO:0000256" key="8">
    <source>
        <dbReference type="SAM" id="SignalP"/>
    </source>
</evidence>
<dbReference type="GO" id="GO:0052689">
    <property type="term" value="F:carboxylic ester hydrolase activity"/>
    <property type="evidence" value="ECO:0007669"/>
    <property type="project" value="UniProtKB-KW"/>
</dbReference>
<evidence type="ECO:0000256" key="6">
    <source>
        <dbReference type="ARBA" id="ARBA00024511"/>
    </source>
</evidence>
<proteinExistence type="inferred from homology"/>
<evidence type="ECO:0000256" key="2">
    <source>
        <dbReference type="ARBA" id="ARBA00022487"/>
    </source>
</evidence>
<keyword evidence="11" id="KW-1185">Reference proteome</keyword>
<comment type="catalytic activity">
    <reaction evidence="6">
        <text>a 4-O-methyl-alpha-D-glucuronosyl ester derivative + H2O = 4-O-methyl-alpha-D-glucuronate derivative + an alcohol + H(+)</text>
        <dbReference type="Rhea" id="RHEA:67452"/>
        <dbReference type="ChEBI" id="CHEBI:15377"/>
        <dbReference type="ChEBI" id="CHEBI:15378"/>
        <dbReference type="ChEBI" id="CHEBI:30879"/>
        <dbReference type="ChEBI" id="CHEBI:171667"/>
        <dbReference type="ChEBI" id="CHEBI:171668"/>
        <dbReference type="EC" id="3.1.1.117"/>
    </reaction>
    <physiologicalReaction direction="left-to-right" evidence="6">
        <dbReference type="Rhea" id="RHEA:67453"/>
    </physiologicalReaction>
</comment>
<evidence type="ECO:0000259" key="9">
    <source>
        <dbReference type="Pfam" id="PF22244"/>
    </source>
</evidence>
<reference evidence="10 11" key="1">
    <citation type="submission" date="2016-10" db="EMBL/GenBank/DDBJ databases">
        <title>Draft genome sequence of Coniochaeta ligniaria NRRL30616, a lignocellulolytic fungus for bioabatement of inhibitors in plant biomass hydrolysates.</title>
        <authorList>
            <consortium name="DOE Joint Genome Institute"/>
            <person name="Jimenez D.J."/>
            <person name="Hector R.E."/>
            <person name="Riley R."/>
            <person name="Sun H."/>
            <person name="Grigoriev I.V."/>
            <person name="Van Elsas J.D."/>
            <person name="Nichols N.N."/>
        </authorList>
    </citation>
    <scope>NUCLEOTIDE SEQUENCE [LARGE SCALE GENOMIC DNA]</scope>
    <source>
        <strain evidence="10 11">NRRL 30616</strain>
    </source>
</reference>
<dbReference type="Proteomes" id="UP000182658">
    <property type="component" value="Unassembled WGS sequence"/>
</dbReference>
<evidence type="ECO:0000256" key="7">
    <source>
        <dbReference type="ARBA" id="ARBA00026105"/>
    </source>
</evidence>
<accession>A0A1J7I9B3</accession>
<evidence type="ECO:0000256" key="3">
    <source>
        <dbReference type="ARBA" id="ARBA00022729"/>
    </source>
</evidence>
<name>A0A1J7I9B3_9PEZI</name>
<dbReference type="EMBL" id="KV875105">
    <property type="protein sequence ID" value="OIW23923.1"/>
    <property type="molecule type" value="Genomic_DNA"/>
</dbReference>
<dbReference type="STRING" id="1408157.A0A1J7I9B3"/>
<comment type="similarity">
    <text evidence="1">Belongs to the carbohydrate esterase 15 (CE15) family.</text>
</comment>
<evidence type="ECO:0000256" key="4">
    <source>
        <dbReference type="ARBA" id="ARBA00022801"/>
    </source>
</evidence>
<feature type="signal peptide" evidence="8">
    <location>
        <begin position="1"/>
        <end position="24"/>
    </location>
</feature>
<evidence type="ECO:0000256" key="5">
    <source>
        <dbReference type="ARBA" id="ARBA00023185"/>
    </source>
</evidence>
<feature type="domain" description="4-O-methyl-glucuronoyl methylesterase-like" evidence="9">
    <location>
        <begin position="142"/>
        <end position="370"/>
    </location>
</feature>
<protein>
    <recommendedName>
        <fullName evidence="7">(4-O-methyl)-D-glucuronate--lignin esterase</fullName>
        <ecNumber evidence="7">3.1.1.117</ecNumber>
    </recommendedName>
</protein>